<proteinExistence type="predicted"/>
<dbReference type="EMBL" id="UINC01004933">
    <property type="protein sequence ID" value="SVA17908.1"/>
    <property type="molecule type" value="Genomic_DNA"/>
</dbReference>
<protein>
    <recommendedName>
        <fullName evidence="2">Haemolysin activator HlyB C-terminal domain-containing protein</fullName>
    </recommendedName>
</protein>
<evidence type="ECO:0008006" key="2">
    <source>
        <dbReference type="Google" id="ProtNLM"/>
    </source>
</evidence>
<feature type="non-terminal residue" evidence="1">
    <location>
        <position position="1"/>
    </location>
</feature>
<organism evidence="1">
    <name type="scientific">marine metagenome</name>
    <dbReference type="NCBI Taxonomy" id="408172"/>
    <lineage>
        <taxon>unclassified sequences</taxon>
        <taxon>metagenomes</taxon>
        <taxon>ecological metagenomes</taxon>
    </lineage>
</organism>
<dbReference type="AlphaFoldDB" id="A0A381TQW4"/>
<name>A0A381TQW4_9ZZZZ</name>
<gene>
    <name evidence="1" type="ORF">METZ01_LOCUS70762</name>
</gene>
<evidence type="ECO:0000313" key="1">
    <source>
        <dbReference type="EMBL" id="SVA17908.1"/>
    </source>
</evidence>
<reference evidence="1" key="1">
    <citation type="submission" date="2018-05" db="EMBL/GenBank/DDBJ databases">
        <authorList>
            <person name="Lanie J.A."/>
            <person name="Ng W.-L."/>
            <person name="Kazmierczak K.M."/>
            <person name="Andrzejewski T.M."/>
            <person name="Davidsen T.M."/>
            <person name="Wayne K.J."/>
            <person name="Tettelin H."/>
            <person name="Glass J.I."/>
            <person name="Rusch D."/>
            <person name="Podicherti R."/>
            <person name="Tsui H.-C.T."/>
            <person name="Winkler M.E."/>
        </authorList>
    </citation>
    <scope>NUCLEOTIDE SEQUENCE</scope>
</reference>
<sequence>VHPFFAVMIPNFMVKQTWKEINDWTIATRHSAYYPTPLLQSITGAGKFKIVSGQFEFPNLIGVNNEMLATKVIGSGLFTAKAGLLLGLGGSDLNPLSTIDVPLVYPRLSVYYNGWGLRFGADYATSLTGRWSGFIDGDLFLYPGSSYGLFYESKILLIWTKNHRFRLMLGYKITYGEYPYGAHWQIIPPKLPTFSNGWPLIDIQISW</sequence>
<accession>A0A381TQW4</accession>